<reference evidence="2" key="1">
    <citation type="submission" date="2022-11" db="UniProtKB">
        <authorList>
            <consortium name="WormBaseParasite"/>
        </authorList>
    </citation>
    <scope>IDENTIFICATION</scope>
</reference>
<keyword evidence="1" id="KW-1185">Reference proteome</keyword>
<dbReference type="Proteomes" id="UP000887540">
    <property type="component" value="Unplaced"/>
</dbReference>
<protein>
    <submittedName>
        <fullName evidence="2">Uncharacterized protein</fullName>
    </submittedName>
</protein>
<proteinExistence type="predicted"/>
<evidence type="ECO:0000313" key="1">
    <source>
        <dbReference type="Proteomes" id="UP000887540"/>
    </source>
</evidence>
<dbReference type="WBParaSite" id="ACRNAN_scaffold2830.g12420.t1">
    <property type="protein sequence ID" value="ACRNAN_scaffold2830.g12420.t1"/>
    <property type="gene ID" value="ACRNAN_scaffold2830.g12420"/>
</dbReference>
<evidence type="ECO:0000313" key="2">
    <source>
        <dbReference type="WBParaSite" id="ACRNAN_scaffold2830.g12420.t1"/>
    </source>
</evidence>
<sequence length="74" mass="8238">MATQFIRFKSYGLHNVKHFGGGSMLEAPSVDRCFEKSLVKALNAIPQVIDQAEDDFPKRLKKCIEAGGGHFDNK</sequence>
<dbReference type="AlphaFoldDB" id="A0A914DIU3"/>
<accession>A0A914DIU3</accession>
<organism evidence="1 2">
    <name type="scientific">Acrobeloides nanus</name>
    <dbReference type="NCBI Taxonomy" id="290746"/>
    <lineage>
        <taxon>Eukaryota</taxon>
        <taxon>Metazoa</taxon>
        <taxon>Ecdysozoa</taxon>
        <taxon>Nematoda</taxon>
        <taxon>Chromadorea</taxon>
        <taxon>Rhabditida</taxon>
        <taxon>Tylenchina</taxon>
        <taxon>Cephalobomorpha</taxon>
        <taxon>Cephaloboidea</taxon>
        <taxon>Cephalobidae</taxon>
        <taxon>Acrobeloides</taxon>
    </lineage>
</organism>
<name>A0A914DIU3_9BILA</name>